<dbReference type="SUPFAM" id="SSF51445">
    <property type="entry name" value="(Trans)glycosidases"/>
    <property type="match status" value="1"/>
</dbReference>
<organism evidence="12 13">
    <name type="scientific">Eubacterium plexicaudatum ASF492</name>
    <dbReference type="NCBI Taxonomy" id="1235802"/>
    <lineage>
        <taxon>Bacteria</taxon>
        <taxon>Bacillati</taxon>
        <taxon>Bacillota</taxon>
        <taxon>Clostridia</taxon>
        <taxon>Eubacteriales</taxon>
        <taxon>Eubacteriaceae</taxon>
        <taxon>Eubacterium</taxon>
    </lineage>
</organism>
<evidence type="ECO:0000256" key="11">
    <source>
        <dbReference type="SAM" id="MobiDB-lite"/>
    </source>
</evidence>
<dbReference type="Pfam" id="PF02446">
    <property type="entry name" value="Glyco_hydro_77"/>
    <property type="match status" value="1"/>
</dbReference>
<accession>N1ZXK2</accession>
<feature type="compositionally biased region" description="Basic and acidic residues" evidence="11">
    <location>
        <begin position="505"/>
        <end position="514"/>
    </location>
</feature>
<evidence type="ECO:0000313" key="12">
    <source>
        <dbReference type="EMBL" id="EMZ20611.1"/>
    </source>
</evidence>
<gene>
    <name evidence="12" type="ORF">C823_04909</name>
</gene>
<dbReference type="PANTHER" id="PTHR32438">
    <property type="entry name" value="4-ALPHA-GLUCANOTRANSFERASE DPE1, CHLOROPLASTIC/AMYLOPLASTIC"/>
    <property type="match status" value="1"/>
</dbReference>
<evidence type="ECO:0000256" key="3">
    <source>
        <dbReference type="ARBA" id="ARBA00012560"/>
    </source>
</evidence>
<evidence type="ECO:0000256" key="5">
    <source>
        <dbReference type="ARBA" id="ARBA00022676"/>
    </source>
</evidence>
<reference evidence="12 13" key="1">
    <citation type="journal article" date="2014" name="Genome Announc.">
        <title>Draft genome sequences of the altered schaedler flora, a defined bacterial community from gnotobiotic mice.</title>
        <authorList>
            <person name="Wannemuehler M.J."/>
            <person name="Overstreet A.M."/>
            <person name="Ward D.V."/>
            <person name="Phillips G.J."/>
        </authorList>
    </citation>
    <scope>NUCLEOTIDE SEQUENCE [LARGE SCALE GENOMIC DNA]</scope>
    <source>
        <strain evidence="12 13">ASF492</strain>
    </source>
</reference>
<evidence type="ECO:0000256" key="6">
    <source>
        <dbReference type="ARBA" id="ARBA00022679"/>
    </source>
</evidence>
<dbReference type="STRING" id="1235802.C823_04909"/>
<dbReference type="Gene3D" id="3.20.20.80">
    <property type="entry name" value="Glycosidases"/>
    <property type="match status" value="1"/>
</dbReference>
<evidence type="ECO:0000313" key="13">
    <source>
        <dbReference type="Proteomes" id="UP000012589"/>
    </source>
</evidence>
<keyword evidence="13" id="KW-1185">Reference proteome</keyword>
<evidence type="ECO:0000256" key="9">
    <source>
        <dbReference type="ARBA" id="ARBA00031501"/>
    </source>
</evidence>
<comment type="caution">
    <text evidence="12">The sequence shown here is derived from an EMBL/GenBank/DDBJ whole genome shotgun (WGS) entry which is preliminary data.</text>
</comment>
<dbReference type="OrthoDB" id="9811841at2"/>
<evidence type="ECO:0000256" key="4">
    <source>
        <dbReference type="ARBA" id="ARBA00020295"/>
    </source>
</evidence>
<keyword evidence="5 10" id="KW-0328">Glycosyltransferase</keyword>
<dbReference type="EC" id="2.4.1.25" evidence="3 10"/>
<proteinExistence type="inferred from homology"/>
<sequence length="528" mass="61530">MRASGVLLPVSSLSSRYGIGCFSKEAYQFVDFLKKNGQSYWQILPLGQTSYGDSPYQSFSTFAGNPYFISPEKLIAKGLLKKKDCDVYDFGTDPADIDYGKMYRARYRLLKKAFELFYNIKDAEFVKFLEFQEREASWLADYAMFMALKDNFKGKSWVEWPDDIRLRQPEALKTYEEKLKNQILFYEYLQYEFFSEWEELKSYANGHGIRIIGDIPIYVALDSADAWAQPELFQFDEDRKPYAVAGCPPDAFSATGQLWGNPLYDWEYHRKTRYAWWIRRVGACYKMYDVIRIDHFRGFDEYYSVPAKDKTAQFGKWEKGPGLQLFQALRNSLGDLNIIVEDLGYITDSVRELVRAVGFPNMKVLEFAFDAKDTGPRDYLPYNYDKNCVVYTGTHDNETLRGWLDSIPKADYGMIERYLGRKVEDKNEMVTEMIRLAQASAANLCIVPMQDYLVLDNKARMNEPSTLGKNWRWRLLANQLTPQAGLLMKNMTKTYGRMQVQSGRAETKDPEKKSGICRSRKRKKKRQQ</sequence>
<dbReference type="eggNOG" id="COG1640">
    <property type="taxonomic scope" value="Bacteria"/>
</dbReference>
<dbReference type="GO" id="GO:0005975">
    <property type="term" value="P:carbohydrate metabolic process"/>
    <property type="evidence" value="ECO:0007669"/>
    <property type="project" value="InterPro"/>
</dbReference>
<dbReference type="NCBIfam" id="TIGR00217">
    <property type="entry name" value="malQ"/>
    <property type="match status" value="1"/>
</dbReference>
<dbReference type="NCBIfam" id="NF011080">
    <property type="entry name" value="PRK14508.1-3"/>
    <property type="match status" value="1"/>
</dbReference>
<dbReference type="AlphaFoldDB" id="N1ZXK2"/>
<dbReference type="Proteomes" id="UP000012589">
    <property type="component" value="Unassembled WGS sequence"/>
</dbReference>
<evidence type="ECO:0000256" key="10">
    <source>
        <dbReference type="RuleBase" id="RU361207"/>
    </source>
</evidence>
<dbReference type="HOGENOM" id="CLU_014132_1_0_9"/>
<dbReference type="GO" id="GO:0004134">
    <property type="term" value="F:4-alpha-glucanotransferase activity"/>
    <property type="evidence" value="ECO:0007669"/>
    <property type="project" value="UniProtKB-EC"/>
</dbReference>
<dbReference type="PATRIC" id="fig|1235802.3.peg.5170"/>
<evidence type="ECO:0000256" key="7">
    <source>
        <dbReference type="ARBA" id="ARBA00023277"/>
    </source>
</evidence>
<keyword evidence="7 10" id="KW-0119">Carbohydrate metabolism</keyword>
<dbReference type="InterPro" id="IPR003385">
    <property type="entry name" value="Glyco_hydro_77"/>
</dbReference>
<comment type="catalytic activity">
    <reaction evidence="1 10">
        <text>Transfers a segment of a (1-&gt;4)-alpha-D-glucan to a new position in an acceptor, which may be glucose or a (1-&gt;4)-alpha-D-glucan.</text>
        <dbReference type="EC" id="2.4.1.25"/>
    </reaction>
</comment>
<feature type="region of interest" description="Disordered" evidence="11">
    <location>
        <begin position="498"/>
        <end position="528"/>
    </location>
</feature>
<keyword evidence="6 10" id="KW-0808">Transferase</keyword>
<comment type="similarity">
    <text evidence="2 10">Belongs to the disproportionating enzyme family.</text>
</comment>
<feature type="compositionally biased region" description="Basic residues" evidence="11">
    <location>
        <begin position="518"/>
        <end position="528"/>
    </location>
</feature>
<name>N1ZXK2_9FIRM</name>
<evidence type="ECO:0000256" key="2">
    <source>
        <dbReference type="ARBA" id="ARBA00005684"/>
    </source>
</evidence>
<evidence type="ECO:0000256" key="8">
    <source>
        <dbReference type="ARBA" id="ARBA00031423"/>
    </source>
</evidence>
<evidence type="ECO:0000256" key="1">
    <source>
        <dbReference type="ARBA" id="ARBA00000439"/>
    </source>
</evidence>
<dbReference type="PANTHER" id="PTHR32438:SF5">
    <property type="entry name" value="4-ALPHA-GLUCANOTRANSFERASE DPE1, CHLOROPLASTIC_AMYLOPLASTIC"/>
    <property type="match status" value="1"/>
</dbReference>
<protein>
    <recommendedName>
        <fullName evidence="4 10">4-alpha-glucanotransferase</fullName>
        <ecNumber evidence="3 10">2.4.1.25</ecNumber>
    </recommendedName>
    <alternativeName>
        <fullName evidence="8 10">Amylomaltase</fullName>
    </alternativeName>
    <alternativeName>
        <fullName evidence="9 10">Disproportionating enzyme</fullName>
    </alternativeName>
</protein>
<dbReference type="EMBL" id="AQFT01000141">
    <property type="protein sequence ID" value="EMZ20611.1"/>
    <property type="molecule type" value="Genomic_DNA"/>
</dbReference>
<dbReference type="InterPro" id="IPR017853">
    <property type="entry name" value="GH"/>
</dbReference>